<evidence type="ECO:0000313" key="1">
    <source>
        <dbReference type="EMBL" id="KAI9909990.1"/>
    </source>
</evidence>
<protein>
    <submittedName>
        <fullName evidence="1">Uncharacterized protein</fullName>
    </submittedName>
</protein>
<reference evidence="1 2" key="1">
    <citation type="journal article" date="2022" name="bioRxiv">
        <title>The genome of the oomycete Peronosclerospora sorghi, a cosmopolitan pathogen of maize and sorghum, is inflated with dispersed pseudogenes.</title>
        <authorList>
            <person name="Fletcher K."/>
            <person name="Martin F."/>
            <person name="Isakeit T."/>
            <person name="Cavanaugh K."/>
            <person name="Magill C."/>
            <person name="Michelmore R."/>
        </authorList>
    </citation>
    <scope>NUCLEOTIDE SEQUENCE [LARGE SCALE GENOMIC DNA]</scope>
    <source>
        <strain evidence="1">P6</strain>
    </source>
</reference>
<evidence type="ECO:0000313" key="2">
    <source>
        <dbReference type="Proteomes" id="UP001163321"/>
    </source>
</evidence>
<proteinExistence type="predicted"/>
<keyword evidence="2" id="KW-1185">Reference proteome</keyword>
<comment type="caution">
    <text evidence="1">The sequence shown here is derived from an EMBL/GenBank/DDBJ whole genome shotgun (WGS) entry which is preliminary data.</text>
</comment>
<dbReference type="EMBL" id="CM047585">
    <property type="protein sequence ID" value="KAI9909990.1"/>
    <property type="molecule type" value="Genomic_DNA"/>
</dbReference>
<accession>A0ACC0VUG8</accession>
<gene>
    <name evidence="1" type="ORF">PsorP6_009932</name>
</gene>
<dbReference type="Proteomes" id="UP001163321">
    <property type="component" value="Chromosome 6"/>
</dbReference>
<sequence length="119" mass="13578">MRVMNDAISFRSGHSGEVYFRDCKGRKGWNSDGVLVVSAFFLLTEPRLQLRCLKKLPRTSKVAVSQTYACDGAEDGQHTPWEWRKKWNQRLYCRLATTTRTYQSGELKANDLALSSSSL</sequence>
<organism evidence="1 2">
    <name type="scientific">Peronosclerospora sorghi</name>
    <dbReference type="NCBI Taxonomy" id="230839"/>
    <lineage>
        <taxon>Eukaryota</taxon>
        <taxon>Sar</taxon>
        <taxon>Stramenopiles</taxon>
        <taxon>Oomycota</taxon>
        <taxon>Peronosporomycetes</taxon>
        <taxon>Peronosporales</taxon>
        <taxon>Peronosporaceae</taxon>
        <taxon>Peronosclerospora</taxon>
    </lineage>
</organism>
<name>A0ACC0VUG8_9STRA</name>